<reference evidence="3 5" key="2">
    <citation type="submission" date="2016-08" db="EMBL/GenBank/DDBJ databases">
        <authorList>
            <person name="Seilhamer J.J."/>
        </authorList>
    </citation>
    <scope>NUCLEOTIDE SEQUENCE [LARGE SCALE GENOMIC DNA]</scope>
    <source>
        <strain evidence="3 5">NML150140-1</strain>
    </source>
</reference>
<dbReference type="GO" id="GO:0006310">
    <property type="term" value="P:DNA recombination"/>
    <property type="evidence" value="ECO:0007669"/>
    <property type="project" value="UniProtKB-KW"/>
</dbReference>
<dbReference type="InterPro" id="IPR002104">
    <property type="entry name" value="Integrase_catalytic"/>
</dbReference>
<feature type="domain" description="Tyr recombinase" evidence="2">
    <location>
        <begin position="1"/>
        <end position="35"/>
    </location>
</feature>
<evidence type="ECO:0000313" key="4">
    <source>
        <dbReference type="EMBL" id="ODR55401.1"/>
    </source>
</evidence>
<keyword evidence="1" id="KW-0233">DNA recombination</keyword>
<evidence type="ECO:0000256" key="1">
    <source>
        <dbReference type="ARBA" id="ARBA00023172"/>
    </source>
</evidence>
<evidence type="ECO:0000313" key="5">
    <source>
        <dbReference type="Proteomes" id="UP000094271"/>
    </source>
</evidence>
<dbReference type="SUPFAM" id="SSF56349">
    <property type="entry name" value="DNA breaking-rejoining enzymes"/>
    <property type="match status" value="1"/>
</dbReference>
<dbReference type="InterPro" id="IPR011010">
    <property type="entry name" value="DNA_brk_join_enz"/>
</dbReference>
<evidence type="ECO:0000313" key="6">
    <source>
        <dbReference type="Proteomes" id="UP000094869"/>
    </source>
</evidence>
<dbReference type="PROSITE" id="PS51898">
    <property type="entry name" value="TYR_RECOMBINASE"/>
    <property type="match status" value="1"/>
</dbReference>
<dbReference type="EMBL" id="MEHD01000024">
    <property type="protein sequence ID" value="ODR55401.1"/>
    <property type="molecule type" value="Genomic_DNA"/>
</dbReference>
<keyword evidence="6" id="KW-1185">Reference proteome</keyword>
<accession>A0A1E3UM88</accession>
<dbReference type="InterPro" id="IPR013762">
    <property type="entry name" value="Integrase-like_cat_sf"/>
</dbReference>
<dbReference type="EMBL" id="MEHA01000005">
    <property type="protein sequence ID" value="ODR53082.1"/>
    <property type="molecule type" value="Genomic_DNA"/>
</dbReference>
<dbReference type="GO" id="GO:0015074">
    <property type="term" value="P:DNA integration"/>
    <property type="evidence" value="ECO:0007669"/>
    <property type="project" value="InterPro"/>
</dbReference>
<evidence type="ECO:0000259" key="2">
    <source>
        <dbReference type="PROSITE" id="PS51898"/>
    </source>
</evidence>
<dbReference type="Gene3D" id="1.10.443.10">
    <property type="entry name" value="Intergrase catalytic core"/>
    <property type="match status" value="1"/>
</dbReference>
<comment type="caution">
    <text evidence="3">The sequence shown here is derived from an EMBL/GenBank/DDBJ whole genome shotgun (WGS) entry which is preliminary data.</text>
</comment>
<protein>
    <submittedName>
        <fullName evidence="3">Transposase</fullName>
    </submittedName>
</protein>
<proteinExistence type="predicted"/>
<organism evidence="3 5">
    <name type="scientific">Eisenbergiella tayi</name>
    <dbReference type="NCBI Taxonomy" id="1432052"/>
    <lineage>
        <taxon>Bacteria</taxon>
        <taxon>Bacillati</taxon>
        <taxon>Bacillota</taxon>
        <taxon>Clostridia</taxon>
        <taxon>Lachnospirales</taxon>
        <taxon>Lachnospiraceae</taxon>
        <taxon>Eisenbergiella</taxon>
    </lineage>
</organism>
<gene>
    <name evidence="3" type="ORF">BEI59_09475</name>
    <name evidence="4" type="ORF">BEI63_14270</name>
</gene>
<dbReference type="Proteomes" id="UP000094869">
    <property type="component" value="Unassembled WGS sequence"/>
</dbReference>
<dbReference type="GO" id="GO:0003677">
    <property type="term" value="F:DNA binding"/>
    <property type="evidence" value="ECO:0007669"/>
    <property type="project" value="InterPro"/>
</dbReference>
<reference evidence="4 6" key="1">
    <citation type="submission" date="2016-08" db="EMBL/GenBank/DDBJ databases">
        <title>Characterization of Isolates of Eisenbergiella tayi Derived from Blood Cultures, Using Whole Genome Sequencing.</title>
        <authorList>
            <person name="Bernier A.-M."/>
            <person name="Burdz T."/>
            <person name="Wiebe D."/>
            <person name="Bernard K."/>
        </authorList>
    </citation>
    <scope>NUCLEOTIDE SEQUENCE [LARGE SCALE GENOMIC DNA]</scope>
    <source>
        <strain evidence="4 6">NML120146</strain>
    </source>
</reference>
<evidence type="ECO:0000313" key="3">
    <source>
        <dbReference type="EMBL" id="ODR53082.1"/>
    </source>
</evidence>
<dbReference type="AlphaFoldDB" id="A0A1E3UM88"/>
<dbReference type="Proteomes" id="UP000094271">
    <property type="component" value="Unassembled WGS sequence"/>
</dbReference>
<sequence length="49" mass="5646">MNPKTLQKIMGHSDIGVTLNAYTHLDFEDIEKEMKEVCSRQVVKLQKVV</sequence>
<name>A0A1E3UM88_9FIRM</name>